<evidence type="ECO:0000313" key="1">
    <source>
        <dbReference type="EMBL" id="SFT36901.1"/>
    </source>
</evidence>
<dbReference type="AlphaFoldDB" id="A0A1I6XFN0"/>
<dbReference type="OrthoDB" id="725917at2"/>
<dbReference type="Proteomes" id="UP000236454">
    <property type="component" value="Unassembled WGS sequence"/>
</dbReference>
<dbReference type="Pfam" id="PF12771">
    <property type="entry name" value="SusD-like_2"/>
    <property type="match status" value="1"/>
</dbReference>
<sequence>MKYSLLIASVFLAFSCKKFDEYNVNPNAPEDVHPQFLLSNVIAESADNQAYWGWHAGALLAQHSANLEFLPVDRYDMGNNEGLWNETYRLLNDLKSVREADESNDAYKAIADILQAHQASLLTDLWTNVPYFEALQGQREGNFTPAFDTQEDIYLKDGGILDLLRNAVSVLENTNQTVDGDILYNGDLTKWIKFANALRVRYLVRISKHYDGSTELQEIVTEGNFFQGNMDNAVLPYLTSSPNQWVIFTEREGRYVDVRMSKNAETILGTLSDDRVGRFYKATNLSQQNGTPEFKGIPNGLSRESQNNYDLNDISLMGSFLRDIPDGMKAVYMNYAELQFCLAEAAEKGWISGSAQSYYEEGIQASYDYFEVAMPNNYLLSPEVVLNGADNLERIMTQKWINSFMNGYEAWFDIRRTGYPNLTLPADNINGDVYPVRYAYPSTEQAVNGSNYTEAVSQIGGDNYNSKGWWEQ</sequence>
<protein>
    <submittedName>
        <fullName evidence="1">Starch-binding associating with outer membrane</fullName>
    </submittedName>
</protein>
<organism evidence="1 2">
    <name type="scientific">Lishizhenia tianjinensis</name>
    <dbReference type="NCBI Taxonomy" id="477690"/>
    <lineage>
        <taxon>Bacteria</taxon>
        <taxon>Pseudomonadati</taxon>
        <taxon>Bacteroidota</taxon>
        <taxon>Flavobacteriia</taxon>
        <taxon>Flavobacteriales</taxon>
        <taxon>Crocinitomicaceae</taxon>
        <taxon>Lishizhenia</taxon>
    </lineage>
</organism>
<keyword evidence="2" id="KW-1185">Reference proteome</keyword>
<proteinExistence type="predicted"/>
<dbReference type="Gene3D" id="1.25.40.390">
    <property type="match status" value="1"/>
</dbReference>
<reference evidence="1 2" key="1">
    <citation type="submission" date="2016-10" db="EMBL/GenBank/DDBJ databases">
        <authorList>
            <person name="de Groot N.N."/>
        </authorList>
    </citation>
    <scope>NUCLEOTIDE SEQUENCE [LARGE SCALE GENOMIC DNA]</scope>
    <source>
        <strain evidence="1 2">CGMCC 1.7005</strain>
    </source>
</reference>
<evidence type="ECO:0000313" key="2">
    <source>
        <dbReference type="Proteomes" id="UP000236454"/>
    </source>
</evidence>
<dbReference type="InterPro" id="IPR041662">
    <property type="entry name" value="SusD-like_2"/>
</dbReference>
<gene>
    <name evidence="1" type="ORF">SAMN05216474_0153</name>
</gene>
<dbReference type="InterPro" id="IPR011990">
    <property type="entry name" value="TPR-like_helical_dom_sf"/>
</dbReference>
<dbReference type="STRING" id="477690.SAMN05216474_0153"/>
<accession>A0A1I6XFN0</accession>
<dbReference type="RefSeq" id="WP_090245219.1">
    <property type="nucleotide sequence ID" value="NZ_FPAS01000001.1"/>
</dbReference>
<dbReference type="SUPFAM" id="SSF48452">
    <property type="entry name" value="TPR-like"/>
    <property type="match status" value="1"/>
</dbReference>
<dbReference type="EMBL" id="FPAS01000001">
    <property type="protein sequence ID" value="SFT36901.1"/>
    <property type="molecule type" value="Genomic_DNA"/>
</dbReference>
<dbReference type="PROSITE" id="PS51257">
    <property type="entry name" value="PROKAR_LIPOPROTEIN"/>
    <property type="match status" value="1"/>
</dbReference>
<name>A0A1I6XFN0_9FLAO</name>